<evidence type="ECO:0008006" key="3">
    <source>
        <dbReference type="Google" id="ProtNLM"/>
    </source>
</evidence>
<dbReference type="InterPro" id="IPR043047">
    <property type="entry name" value="Hri1_N_sf"/>
</dbReference>
<dbReference type="AlphaFoldDB" id="A0A9P6VFB7"/>
<proteinExistence type="predicted"/>
<evidence type="ECO:0000313" key="2">
    <source>
        <dbReference type="Proteomes" id="UP000785200"/>
    </source>
</evidence>
<dbReference type="Gene3D" id="2.40.128.320">
    <property type="entry name" value="Protein HRI1, N-terminal domain"/>
    <property type="match status" value="1"/>
</dbReference>
<dbReference type="Proteomes" id="UP000785200">
    <property type="component" value="Unassembled WGS sequence"/>
</dbReference>
<keyword evidence="2" id="KW-1185">Reference proteome</keyword>
<organism evidence="1 2">
    <name type="scientific">Hyphodiscus hymeniophilus</name>
    <dbReference type="NCBI Taxonomy" id="353542"/>
    <lineage>
        <taxon>Eukaryota</taxon>
        <taxon>Fungi</taxon>
        <taxon>Dikarya</taxon>
        <taxon>Ascomycota</taxon>
        <taxon>Pezizomycotina</taxon>
        <taxon>Leotiomycetes</taxon>
        <taxon>Helotiales</taxon>
        <taxon>Hyphodiscaceae</taxon>
        <taxon>Hyphodiscus</taxon>
    </lineage>
</organism>
<reference evidence="1" key="1">
    <citation type="submission" date="2019-07" db="EMBL/GenBank/DDBJ databases">
        <title>Hyphodiscus hymeniophilus genome sequencing and assembly.</title>
        <authorList>
            <person name="Kramer G."/>
            <person name="Nodwell J."/>
        </authorList>
    </citation>
    <scope>NUCLEOTIDE SEQUENCE</scope>
    <source>
        <strain evidence="1">ATCC 34498</strain>
    </source>
</reference>
<dbReference type="InterPro" id="IPR031818">
    <property type="entry name" value="Hri1"/>
</dbReference>
<dbReference type="CDD" id="cd11693">
    <property type="entry name" value="HRI1_C_like"/>
    <property type="match status" value="1"/>
</dbReference>
<gene>
    <name evidence="1" type="ORF">D0Z07_6491</name>
</gene>
<comment type="caution">
    <text evidence="1">The sequence shown here is derived from an EMBL/GenBank/DDBJ whole genome shotgun (WGS) entry which is preliminary data.</text>
</comment>
<name>A0A9P6VFB7_9HELO</name>
<sequence length="218" mass="24592">MMSYDISTRVSLRWLPDPPSEPSDVLVYNVGHYFLDLRVLKADRSIQWAMAGEKQIISTEPLKCRWLKIIDSFGASEPDEASFTTLPNGDELETGSMPCPERGGAATKYEEVWRNLNPREGVEHAWILQSVDGNIFLGRIGGGYMALREGKREGFGARREEWDIANGWNVKYEIGSVNGVPSFAAHGKIMFDKEESWKVGNIITISGNEYIVRAWEDM</sequence>
<accession>A0A9P6VFB7</accession>
<dbReference type="Pfam" id="PF16815">
    <property type="entry name" value="HRI1"/>
    <property type="match status" value="1"/>
</dbReference>
<protein>
    <recommendedName>
        <fullName evidence="3">Protein HRI1</fullName>
    </recommendedName>
</protein>
<dbReference type="EMBL" id="VNKQ01000014">
    <property type="protein sequence ID" value="KAG0646856.1"/>
    <property type="molecule type" value="Genomic_DNA"/>
</dbReference>
<dbReference type="OrthoDB" id="4045395at2759"/>
<evidence type="ECO:0000313" key="1">
    <source>
        <dbReference type="EMBL" id="KAG0646856.1"/>
    </source>
</evidence>